<protein>
    <recommendedName>
        <fullName evidence="3">DUF3575 domain-containing protein</fullName>
    </recommendedName>
</protein>
<dbReference type="KEGG" id="fla:SY85_00635"/>
<sequence>MEVVMKKTNNDNKPDPSFVWGHAASTRQNFNLCYKQTVSIIPKPVRSYLQASFWMPKHAVHILATLLLLLVAGYGMAQQVSSTDSTNEERVRKNIVRYNLSGAILFGFDKYIILGYERVIAPNRSISINLGQASLPKLVSISTDSFDTERSRERKGYNVSIDYRFYLKKENKYQAPRGVYIGPYYSFNKFTNKTEWKYKNRTANSFVNTNSDFKIHTVGFELGYQFILWKRFALDLVMIGPGLGFYDYKATFEGNIDAATKEQLLQGLEDLLTQKFPGMNYVFSDEKIDGNGVMRTNTIGYRYLIHIGYNF</sequence>
<reference evidence="2" key="1">
    <citation type="submission" date="2015-01" db="EMBL/GenBank/DDBJ databases">
        <title>Flavisolibacter sp./LCS9/ whole genome sequencing.</title>
        <authorList>
            <person name="Kim M.K."/>
            <person name="Srinivasan S."/>
            <person name="Lee J.-J."/>
        </authorList>
    </citation>
    <scope>NUCLEOTIDE SEQUENCE [LARGE SCALE GENOMIC DNA]</scope>
    <source>
        <strain evidence="2">LCS9</strain>
    </source>
</reference>
<gene>
    <name evidence="1" type="ORF">SY85_00635</name>
</gene>
<dbReference type="STRING" id="1492898.SY85_00635"/>
<accession>A0A172TQ77</accession>
<evidence type="ECO:0008006" key="3">
    <source>
        <dbReference type="Google" id="ProtNLM"/>
    </source>
</evidence>
<dbReference type="AlphaFoldDB" id="A0A172TQ77"/>
<evidence type="ECO:0000313" key="2">
    <source>
        <dbReference type="Proteomes" id="UP000077177"/>
    </source>
</evidence>
<proteinExistence type="predicted"/>
<keyword evidence="2" id="KW-1185">Reference proteome</keyword>
<name>A0A172TQ77_9BACT</name>
<dbReference type="Pfam" id="PF12099">
    <property type="entry name" value="DUF3575"/>
    <property type="match status" value="1"/>
</dbReference>
<reference evidence="1 2" key="2">
    <citation type="journal article" date="2016" name="Int. J. Syst. Evol. Microbiol.">
        <title>Flavisolibacter tropicus sp. nov., isolated from tropical soil.</title>
        <authorList>
            <person name="Lee J.J."/>
            <person name="Kang M.S."/>
            <person name="Kim G.S."/>
            <person name="Lee C.S."/>
            <person name="Lim S."/>
            <person name="Lee J."/>
            <person name="Roh S.H."/>
            <person name="Kang H."/>
            <person name="Ha J.M."/>
            <person name="Bae S."/>
            <person name="Jung H.Y."/>
            <person name="Kim M.K."/>
        </authorList>
    </citation>
    <scope>NUCLEOTIDE SEQUENCE [LARGE SCALE GENOMIC DNA]</scope>
    <source>
        <strain evidence="1 2">LCS9</strain>
    </source>
</reference>
<evidence type="ECO:0000313" key="1">
    <source>
        <dbReference type="EMBL" id="ANE49229.1"/>
    </source>
</evidence>
<dbReference type="EMBL" id="CP011390">
    <property type="protein sequence ID" value="ANE49229.1"/>
    <property type="molecule type" value="Genomic_DNA"/>
</dbReference>
<organism evidence="1 2">
    <name type="scientific">Flavisolibacter tropicus</name>
    <dbReference type="NCBI Taxonomy" id="1492898"/>
    <lineage>
        <taxon>Bacteria</taxon>
        <taxon>Pseudomonadati</taxon>
        <taxon>Bacteroidota</taxon>
        <taxon>Chitinophagia</taxon>
        <taxon>Chitinophagales</taxon>
        <taxon>Chitinophagaceae</taxon>
        <taxon>Flavisolibacter</taxon>
    </lineage>
</organism>
<dbReference type="InterPro" id="IPR021958">
    <property type="entry name" value="DUF3575"/>
</dbReference>
<dbReference type="Proteomes" id="UP000077177">
    <property type="component" value="Chromosome"/>
</dbReference>